<dbReference type="InterPro" id="IPR001223">
    <property type="entry name" value="Glyco_hydro18_cat"/>
</dbReference>
<dbReference type="PANTHER" id="PTHR46066:SF2">
    <property type="entry name" value="CHITINASE DOMAIN-CONTAINING PROTEIN 1"/>
    <property type="match status" value="1"/>
</dbReference>
<feature type="domain" description="GH18" evidence="1">
    <location>
        <begin position="24"/>
        <end position="369"/>
    </location>
</feature>
<protein>
    <recommendedName>
        <fullName evidence="1">GH18 domain-containing protein</fullName>
    </recommendedName>
</protein>
<dbReference type="Pfam" id="PF00704">
    <property type="entry name" value="Glyco_hydro_18"/>
    <property type="match status" value="1"/>
</dbReference>
<dbReference type="Proteomes" id="UP000177418">
    <property type="component" value="Unassembled WGS sequence"/>
</dbReference>
<dbReference type="EMBL" id="MGAV01000012">
    <property type="protein sequence ID" value="OGK54973.1"/>
    <property type="molecule type" value="Genomic_DNA"/>
</dbReference>
<dbReference type="InterPro" id="IPR017853">
    <property type="entry name" value="GH"/>
</dbReference>
<reference evidence="2 3" key="1">
    <citation type="journal article" date="2016" name="Nat. Commun.">
        <title>Thousands of microbial genomes shed light on interconnected biogeochemical processes in an aquifer system.</title>
        <authorList>
            <person name="Anantharaman K."/>
            <person name="Brown C.T."/>
            <person name="Hug L.A."/>
            <person name="Sharon I."/>
            <person name="Castelle C.J."/>
            <person name="Probst A.J."/>
            <person name="Thomas B.C."/>
            <person name="Singh A."/>
            <person name="Wilkins M.J."/>
            <person name="Karaoz U."/>
            <person name="Brodie E.L."/>
            <person name="Williams K.H."/>
            <person name="Hubbard S.S."/>
            <person name="Banfield J.F."/>
        </authorList>
    </citation>
    <scope>NUCLEOTIDE SEQUENCE [LARGE SCALE GENOMIC DNA]</scope>
</reference>
<evidence type="ECO:0000259" key="1">
    <source>
        <dbReference type="PROSITE" id="PS51910"/>
    </source>
</evidence>
<dbReference type="PANTHER" id="PTHR46066">
    <property type="entry name" value="CHITINASE DOMAIN-CONTAINING PROTEIN 1 FAMILY MEMBER"/>
    <property type="match status" value="1"/>
</dbReference>
<dbReference type="SMART" id="SM00636">
    <property type="entry name" value="Glyco_18"/>
    <property type="match status" value="1"/>
</dbReference>
<dbReference type="GO" id="GO:0008061">
    <property type="term" value="F:chitin binding"/>
    <property type="evidence" value="ECO:0007669"/>
    <property type="project" value="InterPro"/>
</dbReference>
<sequence length="369" mass="43066">MKKLVLLLSIAIISFFLFKTYLKPKQVSIITPNNAPTTSTIQTPTKNIENSSTYSLFIPYWKTSLLNDKISIPRIADMTDEEIKPIYFGLSVDENGLMKDEIGFKNLPQFISNFDSKPMAITIRMLNDDTNIKILKNPDYQNNAIESLDRFLTDYSFSEIILDLELKSLPTEEVINQINQFVKKVADKTHQHNLIFSMTIYGDVFYRQRPFDIQKLSSWTDRFYIMTYDFHKSYGLPGPNFPLEKNENDNYDMKLLIDDLLRFTSSEKIVVVFGLYGYDWTVDEKGRPLKSAKAITLNQIHDKFLNDCPYKSCVIERDNHSSESHITYIDEQGKKHDLWFEDEKSIAQKISFLKSKNISSYSFWTFGYF</sequence>
<dbReference type="GO" id="GO:0070492">
    <property type="term" value="F:oligosaccharide binding"/>
    <property type="evidence" value="ECO:0007669"/>
    <property type="project" value="TreeGrafter"/>
</dbReference>
<dbReference type="GO" id="GO:0012505">
    <property type="term" value="C:endomembrane system"/>
    <property type="evidence" value="ECO:0007669"/>
    <property type="project" value="TreeGrafter"/>
</dbReference>
<evidence type="ECO:0000313" key="3">
    <source>
        <dbReference type="Proteomes" id="UP000177418"/>
    </source>
</evidence>
<accession>A0A1F7JH90</accession>
<evidence type="ECO:0000313" key="2">
    <source>
        <dbReference type="EMBL" id="OGK54973.1"/>
    </source>
</evidence>
<dbReference type="InterPro" id="IPR011583">
    <property type="entry name" value="Chitinase_II/V-like_cat"/>
</dbReference>
<dbReference type="PROSITE" id="PS51910">
    <property type="entry name" value="GH18_2"/>
    <property type="match status" value="1"/>
</dbReference>
<dbReference type="Gene3D" id="3.10.50.10">
    <property type="match status" value="1"/>
</dbReference>
<dbReference type="Gene3D" id="3.20.20.80">
    <property type="entry name" value="Glycosidases"/>
    <property type="match status" value="1"/>
</dbReference>
<name>A0A1F7JH90_9BACT</name>
<organism evidence="2 3">
    <name type="scientific">Candidatus Roizmanbacteria bacterium RIFCSPLOWO2_02_FULL_36_11</name>
    <dbReference type="NCBI Taxonomy" id="1802071"/>
    <lineage>
        <taxon>Bacteria</taxon>
        <taxon>Candidatus Roizmaniibacteriota</taxon>
    </lineage>
</organism>
<gene>
    <name evidence="2" type="ORF">A3H78_00670</name>
</gene>
<dbReference type="AlphaFoldDB" id="A0A1F7JH90"/>
<dbReference type="InterPro" id="IPR029070">
    <property type="entry name" value="Chitinase_insertion_sf"/>
</dbReference>
<dbReference type="GO" id="GO:0005975">
    <property type="term" value="P:carbohydrate metabolic process"/>
    <property type="evidence" value="ECO:0007669"/>
    <property type="project" value="InterPro"/>
</dbReference>
<dbReference type="SUPFAM" id="SSF51445">
    <property type="entry name" value="(Trans)glycosidases"/>
    <property type="match status" value="1"/>
</dbReference>
<comment type="caution">
    <text evidence="2">The sequence shown here is derived from an EMBL/GenBank/DDBJ whole genome shotgun (WGS) entry which is preliminary data.</text>
</comment>
<proteinExistence type="predicted"/>